<proteinExistence type="predicted"/>
<dbReference type="PROSITE" id="PS50157">
    <property type="entry name" value="ZINC_FINGER_C2H2_2"/>
    <property type="match status" value="1"/>
</dbReference>
<dbReference type="GO" id="GO:0008270">
    <property type="term" value="F:zinc ion binding"/>
    <property type="evidence" value="ECO:0007669"/>
    <property type="project" value="UniProtKB-KW"/>
</dbReference>
<dbReference type="InterPro" id="IPR036236">
    <property type="entry name" value="Znf_C2H2_sf"/>
</dbReference>
<feature type="domain" description="C2H2-type" evidence="2">
    <location>
        <begin position="50"/>
        <end position="69"/>
    </location>
</feature>
<organism evidence="3 4">
    <name type="scientific">Atlantisia rogersi</name>
    <name type="common">Inaccessible Island rail</name>
    <dbReference type="NCBI Taxonomy" id="2478892"/>
    <lineage>
        <taxon>Eukaryota</taxon>
        <taxon>Metazoa</taxon>
        <taxon>Chordata</taxon>
        <taxon>Craniata</taxon>
        <taxon>Vertebrata</taxon>
        <taxon>Euteleostomi</taxon>
        <taxon>Archelosauria</taxon>
        <taxon>Archosauria</taxon>
        <taxon>Dinosauria</taxon>
        <taxon>Saurischia</taxon>
        <taxon>Theropoda</taxon>
        <taxon>Coelurosauria</taxon>
        <taxon>Aves</taxon>
        <taxon>Neognathae</taxon>
        <taxon>Neoaves</taxon>
        <taxon>Gruiformes</taxon>
        <taxon>Rallidae</taxon>
        <taxon>Atlantisia</taxon>
    </lineage>
</organism>
<dbReference type="EMBL" id="VZUJ01021198">
    <property type="protein sequence ID" value="NXV71235.1"/>
    <property type="molecule type" value="Genomic_DNA"/>
</dbReference>
<evidence type="ECO:0000313" key="3">
    <source>
        <dbReference type="EMBL" id="NXV71235.1"/>
    </source>
</evidence>
<dbReference type="Proteomes" id="UP000518911">
    <property type="component" value="Unassembled WGS sequence"/>
</dbReference>
<dbReference type="AlphaFoldDB" id="A0A7L3W5K9"/>
<dbReference type="FunFam" id="3.30.160.60:FF:000096">
    <property type="entry name" value="Zinc finger and BTB domain-containing protein 18 isoform 1"/>
    <property type="match status" value="1"/>
</dbReference>
<comment type="caution">
    <text evidence="3">The sequence shown here is derived from an EMBL/GenBank/DDBJ whole genome shotgun (WGS) entry which is preliminary data.</text>
</comment>
<sequence>DAVGSGDAVVGSGDAVVGSGDAVVTPPGVGSSLLMTSAGGGGAKRARKSHACEMCGKAFRDVYHLNRHK</sequence>
<protein>
    <submittedName>
        <fullName evidence="3">MAZ protein</fullName>
    </submittedName>
</protein>
<keyword evidence="4" id="KW-1185">Reference proteome</keyword>
<accession>A0A7L3W5K9</accession>
<gene>
    <name evidence="3" type="primary">Maz</name>
    <name evidence="3" type="ORF">ATLROG_R14515</name>
</gene>
<keyword evidence="1" id="KW-0863">Zinc-finger</keyword>
<feature type="non-terminal residue" evidence="3">
    <location>
        <position position="1"/>
    </location>
</feature>
<evidence type="ECO:0000256" key="1">
    <source>
        <dbReference type="PROSITE-ProRule" id="PRU00042"/>
    </source>
</evidence>
<dbReference type="SUPFAM" id="SSF57667">
    <property type="entry name" value="beta-beta-alpha zinc fingers"/>
    <property type="match status" value="1"/>
</dbReference>
<dbReference type="Gene3D" id="3.30.160.60">
    <property type="entry name" value="Classic Zinc Finger"/>
    <property type="match status" value="1"/>
</dbReference>
<keyword evidence="1" id="KW-0479">Metal-binding</keyword>
<feature type="non-terminal residue" evidence="3">
    <location>
        <position position="69"/>
    </location>
</feature>
<evidence type="ECO:0000259" key="2">
    <source>
        <dbReference type="PROSITE" id="PS50157"/>
    </source>
</evidence>
<dbReference type="InterPro" id="IPR013087">
    <property type="entry name" value="Znf_C2H2_type"/>
</dbReference>
<name>A0A7L3W5K9_9GRUI</name>
<keyword evidence="1" id="KW-0862">Zinc</keyword>
<evidence type="ECO:0000313" key="4">
    <source>
        <dbReference type="Proteomes" id="UP000518911"/>
    </source>
</evidence>
<reference evidence="3 4" key="1">
    <citation type="submission" date="2019-09" db="EMBL/GenBank/DDBJ databases">
        <title>Bird 10,000 Genomes (B10K) Project - Family phase.</title>
        <authorList>
            <person name="Zhang G."/>
        </authorList>
    </citation>
    <scope>NUCLEOTIDE SEQUENCE [LARGE SCALE GENOMIC DNA]</scope>
    <source>
        <strain evidence="3">OUT-0055</strain>
        <tissue evidence="3">Blood</tissue>
    </source>
</reference>